<dbReference type="FunFam" id="3.40.30.10:FF:000156">
    <property type="entry name" value="Glutathione S-transferase 1"/>
    <property type="match status" value="1"/>
</dbReference>
<dbReference type="InterPro" id="IPR004046">
    <property type="entry name" value="GST_C"/>
</dbReference>
<dbReference type="InterPro" id="IPR010987">
    <property type="entry name" value="Glutathione-S-Trfase_C-like"/>
</dbReference>
<feature type="domain" description="GST C-terminal" evidence="5">
    <location>
        <begin position="91"/>
        <end position="230"/>
    </location>
</feature>
<dbReference type="OrthoDB" id="9810080at2"/>
<protein>
    <recommendedName>
        <fullName evidence="1">glutathione transferase</fullName>
        <ecNumber evidence="1">2.5.1.18</ecNumber>
    </recommendedName>
</protein>
<dbReference type="CDD" id="cd03189">
    <property type="entry name" value="GST_C_GTT1_like"/>
    <property type="match status" value="1"/>
</dbReference>
<dbReference type="SFLD" id="SFLDG01150">
    <property type="entry name" value="Main.1:_Beta-like"/>
    <property type="match status" value="1"/>
</dbReference>
<dbReference type="Gene3D" id="1.20.1050.10">
    <property type="match status" value="1"/>
</dbReference>
<evidence type="ECO:0000259" key="4">
    <source>
        <dbReference type="PROSITE" id="PS50404"/>
    </source>
</evidence>
<feature type="domain" description="GST N-terminal" evidence="4">
    <location>
        <begin position="1"/>
        <end position="81"/>
    </location>
</feature>
<dbReference type="PROSITE" id="PS50405">
    <property type="entry name" value="GST_CTER"/>
    <property type="match status" value="1"/>
</dbReference>
<dbReference type="EC" id="2.5.1.18" evidence="1"/>
<evidence type="ECO:0000256" key="1">
    <source>
        <dbReference type="ARBA" id="ARBA00012452"/>
    </source>
</evidence>
<reference evidence="6 7" key="1">
    <citation type="submission" date="2015-05" db="EMBL/GenBank/DDBJ databases">
        <title>Genome sequencing and analysis of members of genus Stenotrophomonas.</title>
        <authorList>
            <person name="Patil P.P."/>
            <person name="Midha S."/>
            <person name="Patil P.B."/>
        </authorList>
    </citation>
    <scope>NUCLEOTIDE SEQUENCE [LARGE SCALE GENOMIC DNA]</scope>
    <source>
        <strain evidence="6 7">DSM 18941</strain>
    </source>
</reference>
<dbReference type="PROSITE" id="PS50404">
    <property type="entry name" value="GST_NTER"/>
    <property type="match status" value="1"/>
</dbReference>
<dbReference type="SFLD" id="SFLDS00019">
    <property type="entry name" value="Glutathione_Transferase_(cytos"/>
    <property type="match status" value="1"/>
</dbReference>
<evidence type="ECO:0000313" key="7">
    <source>
        <dbReference type="Proteomes" id="UP000051863"/>
    </source>
</evidence>
<dbReference type="SFLD" id="SFLDG00358">
    <property type="entry name" value="Main_(cytGST)"/>
    <property type="match status" value="1"/>
</dbReference>
<evidence type="ECO:0000256" key="3">
    <source>
        <dbReference type="ARBA" id="ARBA00047960"/>
    </source>
</evidence>
<dbReference type="SUPFAM" id="SSF47616">
    <property type="entry name" value="GST C-terminal domain-like"/>
    <property type="match status" value="1"/>
</dbReference>
<gene>
    <name evidence="6" type="ORF">ABB27_16075</name>
</gene>
<dbReference type="CDD" id="cd03046">
    <property type="entry name" value="GST_N_GTT1_like"/>
    <property type="match status" value="1"/>
</dbReference>
<evidence type="ECO:0000313" key="6">
    <source>
        <dbReference type="EMBL" id="KRG64828.1"/>
    </source>
</evidence>
<dbReference type="Pfam" id="PF13409">
    <property type="entry name" value="GST_N_2"/>
    <property type="match status" value="1"/>
</dbReference>
<dbReference type="GO" id="GO:0004601">
    <property type="term" value="F:peroxidase activity"/>
    <property type="evidence" value="ECO:0007669"/>
    <property type="project" value="UniProtKB-ARBA"/>
</dbReference>
<comment type="catalytic activity">
    <reaction evidence="3">
        <text>RX + glutathione = an S-substituted glutathione + a halide anion + H(+)</text>
        <dbReference type="Rhea" id="RHEA:16437"/>
        <dbReference type="ChEBI" id="CHEBI:15378"/>
        <dbReference type="ChEBI" id="CHEBI:16042"/>
        <dbReference type="ChEBI" id="CHEBI:17792"/>
        <dbReference type="ChEBI" id="CHEBI:57925"/>
        <dbReference type="ChEBI" id="CHEBI:90779"/>
        <dbReference type="EC" id="2.5.1.18"/>
    </reaction>
</comment>
<dbReference type="PANTHER" id="PTHR44051">
    <property type="entry name" value="GLUTATHIONE S-TRANSFERASE-RELATED"/>
    <property type="match status" value="1"/>
</dbReference>
<dbReference type="AlphaFoldDB" id="A0A0R0C501"/>
<dbReference type="Gene3D" id="3.40.30.10">
    <property type="entry name" value="Glutaredoxin"/>
    <property type="match status" value="1"/>
</dbReference>
<dbReference type="PANTHER" id="PTHR44051:SF9">
    <property type="entry name" value="GLUTATHIONE S-TRANSFERASE 1"/>
    <property type="match status" value="1"/>
</dbReference>
<dbReference type="Proteomes" id="UP000051863">
    <property type="component" value="Unassembled WGS sequence"/>
</dbReference>
<keyword evidence="7" id="KW-1185">Reference proteome</keyword>
<evidence type="ECO:0000259" key="5">
    <source>
        <dbReference type="PROSITE" id="PS50405"/>
    </source>
</evidence>
<dbReference type="InterPro" id="IPR004045">
    <property type="entry name" value="Glutathione_S-Trfase_N"/>
</dbReference>
<dbReference type="GO" id="GO:0004364">
    <property type="term" value="F:glutathione transferase activity"/>
    <property type="evidence" value="ECO:0007669"/>
    <property type="project" value="UniProtKB-EC"/>
</dbReference>
<accession>A0A0R0C501</accession>
<dbReference type="Pfam" id="PF00043">
    <property type="entry name" value="GST_C"/>
    <property type="match status" value="1"/>
</dbReference>
<evidence type="ECO:0000256" key="2">
    <source>
        <dbReference type="ARBA" id="ARBA00022679"/>
    </source>
</evidence>
<keyword evidence="2 6" id="KW-0808">Transferase</keyword>
<comment type="caution">
    <text evidence="6">The sequence shown here is derived from an EMBL/GenBank/DDBJ whole genome shotgun (WGS) entry which is preliminary data.</text>
</comment>
<dbReference type="InterPro" id="IPR036249">
    <property type="entry name" value="Thioredoxin-like_sf"/>
</dbReference>
<proteinExistence type="predicted"/>
<sequence>MITVHHLEQSRSQRVLWMLEELGLAYELVSYKRDPKTWLAPAELRKVHPLGKSPVLQDDTLVLAESGAILEYLADRYDLQRSLSPQPLPVQAPERLQYHYWMQYAEGSAMPPLLMSLVFAKVRKAPMPFFARPVAHSIVDKVMKTFIGPQLRLHLGWMEQTLNQSAWFAGERFSAADIQMSFPIQAAAARAGSMADYPQLQAFLARIAQRPAFQRAVQRGGALDLLGGTR</sequence>
<dbReference type="EMBL" id="LDJJ01000059">
    <property type="protein sequence ID" value="KRG64828.1"/>
    <property type="molecule type" value="Genomic_DNA"/>
</dbReference>
<dbReference type="SUPFAM" id="SSF52833">
    <property type="entry name" value="Thioredoxin-like"/>
    <property type="match status" value="1"/>
</dbReference>
<dbReference type="RefSeq" id="WP_057629791.1">
    <property type="nucleotide sequence ID" value="NZ_LDJJ01000059.1"/>
</dbReference>
<organism evidence="6 7">
    <name type="scientific">Stenotrophomonas terrae</name>
    <dbReference type="NCBI Taxonomy" id="405446"/>
    <lineage>
        <taxon>Bacteria</taxon>
        <taxon>Pseudomonadati</taxon>
        <taxon>Pseudomonadota</taxon>
        <taxon>Gammaproteobacteria</taxon>
        <taxon>Lysobacterales</taxon>
        <taxon>Lysobacteraceae</taxon>
        <taxon>Stenotrophomonas</taxon>
    </lineage>
</organism>
<dbReference type="InterPro" id="IPR036282">
    <property type="entry name" value="Glutathione-S-Trfase_C_sf"/>
</dbReference>
<name>A0A0R0C501_9GAMM</name>
<dbReference type="InterPro" id="IPR040079">
    <property type="entry name" value="Glutathione_S-Trfase"/>
</dbReference>
<dbReference type="GO" id="GO:0005737">
    <property type="term" value="C:cytoplasm"/>
    <property type="evidence" value="ECO:0007669"/>
    <property type="project" value="UniProtKB-ARBA"/>
</dbReference>
<dbReference type="PATRIC" id="fig|405446.3.peg.2974"/>